<dbReference type="Gene3D" id="3.40.50.720">
    <property type="entry name" value="NAD(P)-binding Rossmann-like Domain"/>
    <property type="match status" value="1"/>
</dbReference>
<reference evidence="2" key="2">
    <citation type="submission" date="2023-06" db="EMBL/GenBank/DDBJ databases">
        <authorList>
            <consortium name="Lawrence Berkeley National Laboratory"/>
            <person name="Haridas S."/>
            <person name="Hensen N."/>
            <person name="Bonometti L."/>
            <person name="Westerberg I."/>
            <person name="Brannstrom I.O."/>
            <person name="Guillou S."/>
            <person name="Cros-Aarteil S."/>
            <person name="Calhoun S."/>
            <person name="Kuo A."/>
            <person name="Mondo S."/>
            <person name="Pangilinan J."/>
            <person name="Riley R."/>
            <person name="Labutti K."/>
            <person name="Andreopoulos B."/>
            <person name="Lipzen A."/>
            <person name="Chen C."/>
            <person name="Yanf M."/>
            <person name="Daum C."/>
            <person name="Ng V."/>
            <person name="Clum A."/>
            <person name="Steindorff A."/>
            <person name="Ohm R."/>
            <person name="Martin F."/>
            <person name="Silar P."/>
            <person name="Natvig D."/>
            <person name="Lalanne C."/>
            <person name="Gautier V."/>
            <person name="Ament-Velasquez S.L."/>
            <person name="Kruys A."/>
            <person name="Hutchinson M.I."/>
            <person name="Powell A.J."/>
            <person name="Barry K."/>
            <person name="Miller A.N."/>
            <person name="Grigoriev I.V."/>
            <person name="Debuchy R."/>
            <person name="Gladieux P."/>
            <person name="Thoren M.H."/>
            <person name="Johannesson H."/>
        </authorList>
    </citation>
    <scope>NUCLEOTIDE SEQUENCE</scope>
    <source>
        <strain evidence="2">CBS 958.72</strain>
    </source>
</reference>
<dbReference type="AlphaFoldDB" id="A0AAE0NIQ7"/>
<name>A0AAE0NIQ7_9PEZI</name>
<dbReference type="SUPFAM" id="SSF51735">
    <property type="entry name" value="NAD(P)-binding Rossmann-fold domains"/>
    <property type="match status" value="1"/>
</dbReference>
<dbReference type="Pfam" id="PF01370">
    <property type="entry name" value="Epimerase"/>
    <property type="match status" value="1"/>
</dbReference>
<dbReference type="EMBL" id="JAULSN010000001">
    <property type="protein sequence ID" value="KAK3382278.1"/>
    <property type="molecule type" value="Genomic_DNA"/>
</dbReference>
<organism evidence="2 3">
    <name type="scientific">Lasiosphaeria ovina</name>
    <dbReference type="NCBI Taxonomy" id="92902"/>
    <lineage>
        <taxon>Eukaryota</taxon>
        <taxon>Fungi</taxon>
        <taxon>Dikarya</taxon>
        <taxon>Ascomycota</taxon>
        <taxon>Pezizomycotina</taxon>
        <taxon>Sordariomycetes</taxon>
        <taxon>Sordariomycetidae</taxon>
        <taxon>Sordariales</taxon>
        <taxon>Lasiosphaeriaceae</taxon>
        <taxon>Lasiosphaeria</taxon>
    </lineage>
</organism>
<reference evidence="2" key="1">
    <citation type="journal article" date="2023" name="Mol. Phylogenet. Evol.">
        <title>Genome-scale phylogeny and comparative genomics of the fungal order Sordariales.</title>
        <authorList>
            <person name="Hensen N."/>
            <person name="Bonometti L."/>
            <person name="Westerberg I."/>
            <person name="Brannstrom I.O."/>
            <person name="Guillou S."/>
            <person name="Cros-Aarteil S."/>
            <person name="Calhoun S."/>
            <person name="Haridas S."/>
            <person name="Kuo A."/>
            <person name="Mondo S."/>
            <person name="Pangilinan J."/>
            <person name="Riley R."/>
            <person name="LaButti K."/>
            <person name="Andreopoulos B."/>
            <person name="Lipzen A."/>
            <person name="Chen C."/>
            <person name="Yan M."/>
            <person name="Daum C."/>
            <person name="Ng V."/>
            <person name="Clum A."/>
            <person name="Steindorff A."/>
            <person name="Ohm R.A."/>
            <person name="Martin F."/>
            <person name="Silar P."/>
            <person name="Natvig D.O."/>
            <person name="Lalanne C."/>
            <person name="Gautier V."/>
            <person name="Ament-Velasquez S.L."/>
            <person name="Kruys A."/>
            <person name="Hutchinson M.I."/>
            <person name="Powell A.J."/>
            <person name="Barry K."/>
            <person name="Miller A.N."/>
            <person name="Grigoriev I.V."/>
            <person name="Debuchy R."/>
            <person name="Gladieux P."/>
            <person name="Hiltunen Thoren M."/>
            <person name="Johannesson H."/>
        </authorList>
    </citation>
    <scope>NUCLEOTIDE SEQUENCE</scope>
    <source>
        <strain evidence="2">CBS 958.72</strain>
    </source>
</reference>
<dbReference type="GO" id="GO:0004029">
    <property type="term" value="F:aldehyde dehydrogenase (NAD+) activity"/>
    <property type="evidence" value="ECO:0007669"/>
    <property type="project" value="TreeGrafter"/>
</dbReference>
<dbReference type="PANTHER" id="PTHR48079:SF6">
    <property type="entry name" value="NAD(P)-BINDING DOMAIN-CONTAINING PROTEIN-RELATED"/>
    <property type="match status" value="1"/>
</dbReference>
<accession>A0AAE0NIQ7</accession>
<evidence type="ECO:0000313" key="2">
    <source>
        <dbReference type="EMBL" id="KAK3382278.1"/>
    </source>
</evidence>
<proteinExistence type="predicted"/>
<evidence type="ECO:0000259" key="1">
    <source>
        <dbReference type="Pfam" id="PF01370"/>
    </source>
</evidence>
<keyword evidence="3" id="KW-1185">Reference proteome</keyword>
<dbReference type="PANTHER" id="PTHR48079">
    <property type="entry name" value="PROTEIN YEEZ"/>
    <property type="match status" value="1"/>
</dbReference>
<dbReference type="Proteomes" id="UP001287356">
    <property type="component" value="Unassembled WGS sequence"/>
</dbReference>
<dbReference type="InterPro" id="IPR051783">
    <property type="entry name" value="NAD(P)-dependent_oxidoreduct"/>
</dbReference>
<feature type="domain" description="NAD-dependent epimerase/dehydratase" evidence="1">
    <location>
        <begin position="6"/>
        <end position="249"/>
    </location>
</feature>
<dbReference type="GO" id="GO:0005737">
    <property type="term" value="C:cytoplasm"/>
    <property type="evidence" value="ECO:0007669"/>
    <property type="project" value="TreeGrafter"/>
</dbReference>
<dbReference type="InterPro" id="IPR036291">
    <property type="entry name" value="NAD(P)-bd_dom_sf"/>
</dbReference>
<comment type="caution">
    <text evidence="2">The sequence shown here is derived from an EMBL/GenBank/DDBJ whole genome shotgun (WGS) entry which is preliminary data.</text>
</comment>
<sequence>MAPKLLLTGVTGYIGGDAFYALHKAHPELEYTLLVRSAERAKLVREQYPETASIKIVYPGGSSSDGSSLNDLLEDEASKADIIVHTAESADDVPSANAIVKGLKRGAANRSTENPAFWIHLCGTGLLQWYDSSHKRYGQPPLPSDKYDDVADIDKITSLPDEAHHRNVDKIVLAVTAELGGKAKTAIVSPATIYGTGRGPVNRKSMQVPDLARFTLQQGYAPVVGTGKVEWDNVHIFDVSALFVALVDAALDPARSADPEVFGPHGYFFATNATHVWGEVAAEVVAEAVRQGYLKEAVEKTVTFDEIPHKTLATNSKGIATRARKYLGWEPKGSSLSENIAKIVDVEAKHLGLKKVP</sequence>
<evidence type="ECO:0000313" key="3">
    <source>
        <dbReference type="Proteomes" id="UP001287356"/>
    </source>
</evidence>
<protein>
    <recommendedName>
        <fullName evidence="1">NAD-dependent epimerase/dehydratase domain-containing protein</fullName>
    </recommendedName>
</protein>
<dbReference type="InterPro" id="IPR001509">
    <property type="entry name" value="Epimerase_deHydtase"/>
</dbReference>
<gene>
    <name evidence="2" type="ORF">B0T24DRAFT_672269</name>
</gene>